<comment type="pathway">
    <text evidence="2">Cell wall biogenesis; lipoteichoic acid biosynthesis.</text>
</comment>
<evidence type="ECO:0000256" key="3">
    <source>
        <dbReference type="ARBA" id="ARBA00022475"/>
    </source>
</evidence>
<evidence type="ECO:0000313" key="9">
    <source>
        <dbReference type="EMBL" id="MEQ2422847.1"/>
    </source>
</evidence>
<keyword evidence="10" id="KW-1185">Reference proteome</keyword>
<dbReference type="Gene3D" id="3.40.720.10">
    <property type="entry name" value="Alkaline Phosphatase, subunit A"/>
    <property type="match status" value="1"/>
</dbReference>
<accession>A0ABV1CZS6</accession>
<evidence type="ECO:0000256" key="2">
    <source>
        <dbReference type="ARBA" id="ARBA00004936"/>
    </source>
</evidence>
<feature type="transmembrane region" description="Helical" evidence="7">
    <location>
        <begin position="181"/>
        <end position="201"/>
    </location>
</feature>
<evidence type="ECO:0000256" key="7">
    <source>
        <dbReference type="SAM" id="Phobius"/>
    </source>
</evidence>
<dbReference type="Proteomes" id="UP001433088">
    <property type="component" value="Unassembled WGS sequence"/>
</dbReference>
<feature type="transmembrane region" description="Helical" evidence="7">
    <location>
        <begin position="63"/>
        <end position="85"/>
    </location>
</feature>
<comment type="caution">
    <text evidence="9">The sequence shown here is derived from an EMBL/GenBank/DDBJ whole genome shotgun (WGS) entry which is preliminary data.</text>
</comment>
<dbReference type="EMBL" id="JBBMEU010000056">
    <property type="protein sequence ID" value="MEQ2422847.1"/>
    <property type="molecule type" value="Genomic_DNA"/>
</dbReference>
<dbReference type="RefSeq" id="WP_349173815.1">
    <property type="nucleotide sequence ID" value="NZ_JBBMEU010000056.1"/>
</dbReference>
<comment type="subcellular location">
    <subcellularLocation>
        <location evidence="1">Cell membrane</location>
        <topology evidence="1">Multi-pass membrane protein</topology>
    </subcellularLocation>
</comment>
<feature type="transmembrane region" description="Helical" evidence="7">
    <location>
        <begin position="146"/>
        <end position="169"/>
    </location>
</feature>
<keyword evidence="5 7" id="KW-1133">Transmembrane helix</keyword>
<dbReference type="SUPFAM" id="SSF53649">
    <property type="entry name" value="Alkaline phosphatase-like"/>
    <property type="match status" value="1"/>
</dbReference>
<evidence type="ECO:0000313" key="10">
    <source>
        <dbReference type="Proteomes" id="UP001433088"/>
    </source>
</evidence>
<name>A0ABV1CZS6_9FIRM</name>
<dbReference type="InterPro" id="IPR050448">
    <property type="entry name" value="OpgB/LTA_synthase_biosynth"/>
</dbReference>
<gene>
    <name evidence="9" type="ORF">WMO23_08930</name>
</gene>
<dbReference type="Pfam" id="PF00884">
    <property type="entry name" value="Sulfatase"/>
    <property type="match status" value="1"/>
</dbReference>
<dbReference type="PANTHER" id="PTHR47371">
    <property type="entry name" value="LIPOTEICHOIC ACID SYNTHASE"/>
    <property type="match status" value="1"/>
</dbReference>
<feature type="domain" description="Sulfatase N-terminal" evidence="8">
    <location>
        <begin position="334"/>
        <end position="589"/>
    </location>
</feature>
<dbReference type="InterPro" id="IPR017850">
    <property type="entry name" value="Alkaline_phosphatase_core_sf"/>
</dbReference>
<sequence>MFEQFFLSMQQDIKLFLIFPILCAIFRAVFIKVYSPYETLKGRWNVVWHCFRYGFWWGMDFNAYAFLLPLIFVSLPGLFFTSYYALGNDVRLWAGMIYAMVLYIAFVGKMIFYNHFHDTYNQILRLGGKAEKHNLLDIFFHQDHGLLFILIGIPYWWIVKFSIQAFLYLPSVSYPHFSSPILAYGFNVIVCVAIILGFYWFRYGGTLSHDDKPEWDTIPSIVKKDIFFAKATVDDLVALEQVKKHKLNDAYKHSDEEDLTSLKAILPAGRDNIEKYPNPVYAFQHHAKGPRISKPSHIFLLVGESYLQQLFDPAYACLNITSGGKRLMNDPHTAILTNSLSAGIISRPSIVSLMSGIFDAGLELNEKETFWQGTVPTALPLQLKKLGYTSTYWYGGNVTYGNFNQFAPACGFDRVMTATDFCGPHAPKTWVGVYDNVFLEKAAELIQKDNPDQLSFHFVYTTSYHGPFKINLKKYGYDTEAVMPNAPEDIKQSKELQKNLGTFWLSDQAIGNFIDTMRKVYPDSLFIVTADHAITMTPLQKTSLMNRDCSIRERHCPVFMLNHRDLDQSIFAGNTIGSHMNIMPTIFELIAPKGFTYYSLFSSLTEPIDHLVSPYHWLRPDAYGTFENNFYQPLGENHAENEICEEPIPYIAENEAWKNLTGYMVRHPELLQSKEILLSEVERG</sequence>
<protein>
    <submittedName>
        <fullName evidence="9">Sulfatase-like hydrolase/transferase</fullName>
    </submittedName>
</protein>
<feature type="transmembrane region" description="Helical" evidence="7">
    <location>
        <begin position="15"/>
        <end position="34"/>
    </location>
</feature>
<dbReference type="PANTHER" id="PTHR47371:SF3">
    <property type="entry name" value="PHOSPHOGLYCEROL TRANSFERASE I"/>
    <property type="match status" value="1"/>
</dbReference>
<keyword evidence="4 7" id="KW-0812">Transmembrane</keyword>
<evidence type="ECO:0000259" key="8">
    <source>
        <dbReference type="Pfam" id="PF00884"/>
    </source>
</evidence>
<reference evidence="9 10" key="1">
    <citation type="submission" date="2024-03" db="EMBL/GenBank/DDBJ databases">
        <title>Human intestinal bacterial collection.</title>
        <authorList>
            <person name="Pauvert C."/>
            <person name="Hitch T.C.A."/>
            <person name="Clavel T."/>
        </authorList>
    </citation>
    <scope>NUCLEOTIDE SEQUENCE [LARGE SCALE GENOMIC DNA]</scope>
    <source>
        <strain evidence="9 10">CLA-AA-H81</strain>
    </source>
</reference>
<organism evidence="9 10">
    <name type="scientific">Megasphaera intestinihominis</name>
    <dbReference type="NCBI Taxonomy" id="3133159"/>
    <lineage>
        <taxon>Bacteria</taxon>
        <taxon>Bacillati</taxon>
        <taxon>Bacillota</taxon>
        <taxon>Negativicutes</taxon>
        <taxon>Veillonellales</taxon>
        <taxon>Veillonellaceae</taxon>
        <taxon>Megasphaera</taxon>
    </lineage>
</organism>
<proteinExistence type="predicted"/>
<evidence type="ECO:0000256" key="4">
    <source>
        <dbReference type="ARBA" id="ARBA00022692"/>
    </source>
</evidence>
<feature type="transmembrane region" description="Helical" evidence="7">
    <location>
        <begin position="92"/>
        <end position="112"/>
    </location>
</feature>
<evidence type="ECO:0000256" key="5">
    <source>
        <dbReference type="ARBA" id="ARBA00022989"/>
    </source>
</evidence>
<keyword evidence="6 7" id="KW-0472">Membrane</keyword>
<keyword evidence="3" id="KW-1003">Cell membrane</keyword>
<evidence type="ECO:0000256" key="6">
    <source>
        <dbReference type="ARBA" id="ARBA00023136"/>
    </source>
</evidence>
<evidence type="ECO:0000256" key="1">
    <source>
        <dbReference type="ARBA" id="ARBA00004651"/>
    </source>
</evidence>
<dbReference type="InterPro" id="IPR000917">
    <property type="entry name" value="Sulfatase_N"/>
</dbReference>